<protein>
    <submittedName>
        <fullName evidence="1">Predicted protein</fullName>
    </submittedName>
</protein>
<dbReference type="RefSeq" id="XP_002673394.1">
    <property type="nucleotide sequence ID" value="XM_002673348.1"/>
</dbReference>
<dbReference type="InParanoid" id="D2VRD4"/>
<evidence type="ECO:0000313" key="2">
    <source>
        <dbReference type="Proteomes" id="UP000006671"/>
    </source>
</evidence>
<evidence type="ECO:0000313" key="1">
    <source>
        <dbReference type="EMBL" id="EFC40650.1"/>
    </source>
</evidence>
<dbReference type="InterPro" id="IPR032675">
    <property type="entry name" value="LRR_dom_sf"/>
</dbReference>
<dbReference type="GeneID" id="8854637"/>
<accession>D2VRD4</accession>
<dbReference type="Proteomes" id="UP000006671">
    <property type="component" value="Unassembled WGS sequence"/>
</dbReference>
<dbReference type="AlphaFoldDB" id="D2VRD4"/>
<name>D2VRD4_NAEGR</name>
<dbReference type="Pfam" id="PF13516">
    <property type="entry name" value="LRR_6"/>
    <property type="match status" value="2"/>
</dbReference>
<dbReference type="KEGG" id="ngr:NAEGRDRAFT_51652"/>
<dbReference type="Gene3D" id="3.80.10.10">
    <property type="entry name" value="Ribonuclease Inhibitor"/>
    <property type="match status" value="1"/>
</dbReference>
<organism evidence="2">
    <name type="scientific">Naegleria gruberi</name>
    <name type="common">Amoeba</name>
    <dbReference type="NCBI Taxonomy" id="5762"/>
    <lineage>
        <taxon>Eukaryota</taxon>
        <taxon>Discoba</taxon>
        <taxon>Heterolobosea</taxon>
        <taxon>Tetramitia</taxon>
        <taxon>Eutetramitia</taxon>
        <taxon>Vahlkampfiidae</taxon>
        <taxon>Naegleria</taxon>
    </lineage>
</organism>
<proteinExistence type="predicted"/>
<gene>
    <name evidence="1" type="ORF">NAEGRDRAFT_51652</name>
</gene>
<dbReference type="SUPFAM" id="SSF52047">
    <property type="entry name" value="RNI-like"/>
    <property type="match status" value="1"/>
</dbReference>
<reference evidence="1 2" key="1">
    <citation type="journal article" date="2010" name="Cell">
        <title>The genome of Naegleria gruberi illuminates early eukaryotic versatility.</title>
        <authorList>
            <person name="Fritz-Laylin L.K."/>
            <person name="Prochnik S.E."/>
            <person name="Ginger M.L."/>
            <person name="Dacks J.B."/>
            <person name="Carpenter M.L."/>
            <person name="Field M.C."/>
            <person name="Kuo A."/>
            <person name="Paredez A."/>
            <person name="Chapman J."/>
            <person name="Pham J."/>
            <person name="Shu S."/>
            <person name="Neupane R."/>
            <person name="Cipriano M."/>
            <person name="Mancuso J."/>
            <person name="Tu H."/>
            <person name="Salamov A."/>
            <person name="Lindquist E."/>
            <person name="Shapiro H."/>
            <person name="Lucas S."/>
            <person name="Grigoriev I.V."/>
            <person name="Cande W.Z."/>
            <person name="Fulton C."/>
            <person name="Rokhsar D.S."/>
            <person name="Dawson S.C."/>
        </authorList>
    </citation>
    <scope>NUCLEOTIDE SEQUENCE [LARGE SCALE GENOMIC DNA]</scope>
    <source>
        <strain evidence="1 2">NEG-M</strain>
    </source>
</reference>
<sequence length="193" mass="21327">MRHTKVGNVGTTIISSMKQLKSLGLCRTEINHGDIRNICALTDLQSLDIGLSNMNKDLLSFVCSKLRNLTSLDLGSTWIGDSEVKVICEKLPKLTSLNLGCNGSITHDSLVQLAKLSQLSCLSLRGCSQIGSDPELDLQVICLMKSLTTLDLDGTIFKEDHIEKIKLALAPKLKTLIYEVLVYEKDEDDIRYC</sequence>
<dbReference type="InterPro" id="IPR001611">
    <property type="entry name" value="Leu-rich_rpt"/>
</dbReference>
<keyword evidence="2" id="KW-1185">Reference proteome</keyword>
<dbReference type="EMBL" id="GG738891">
    <property type="protein sequence ID" value="EFC40650.1"/>
    <property type="molecule type" value="Genomic_DNA"/>
</dbReference>
<dbReference type="VEuPathDB" id="AmoebaDB:NAEGRDRAFT_51652"/>
<dbReference type="OrthoDB" id="120976at2759"/>